<keyword evidence="2" id="KW-1185">Reference proteome</keyword>
<comment type="caution">
    <text evidence="1">The sequence shown here is derived from an EMBL/GenBank/DDBJ whole genome shotgun (WGS) entry which is preliminary data.</text>
</comment>
<dbReference type="Proteomes" id="UP001207582">
    <property type="component" value="Unassembled WGS sequence"/>
</dbReference>
<dbReference type="RefSeq" id="WP_264772535.1">
    <property type="nucleotide sequence ID" value="NZ_JAPDOG010000014.1"/>
</dbReference>
<sequence>MSNDRNLVVSSGQRMNRIERPEEIIDPGTWWRVAEPAKPASDAGEALLGAWSSAKTVTESIRSKQWAEGQSEPDHGLVLLLKEVREVDGEIHTLVFEGHPGWRHAGNIRMLRQDFALCMIHEPDGAEMRKSEEDRLMGRIELLTHDMARPPAEAEVQAIVARKEAEEEEKAARERQRMIGKTGPDPDDAKPEMGTAAGIDADRASLVPAALLPSRDLQMAERVVKTQMRIAEAHSELMQAKVEKVRRGMDVVTRFQEEKVATALAGISKQRKFAETMLGSVHTMKLWLGEGVGISKMTDGAGAARDEKIRFMQQLLYLDEEIFVEDMLGRGFDAGDLADLPRLLTANPEMVSRMLPYERCVAITRVRRKERQFEMPTNMAGVLEIFAKSKADKLIQIFVRDGERVTMITADDETSGARRLFPSTAEIDGIFTSNDWNDRGRTIDMRDIRYTDSREKHDQRALFYKRFLLILWGAHEREGVFGSLPDGMNWLTEETHRARFDFIHDEEYGIGDGSLPVRDWIAGHNARIRAGSRVVATWSELISEETAPGAYSNHVLHQRERNRAPLANVEIVTVQRKGDELTSVCQTEARYNWEHEGKTFNVNVRLCDRVGDPRALQGDGLICIDHMTSREMEAYANGRRHRESYASWLGQIKLAIPEVRARERLEEALVNRIRSRITGLDAATLACLPAVAHEAILAAGWEMPDAARDAKLVMQAQILARLDGTETGEDIQVRLRANGEILRLRPAPVLFGGRVIEPFWIQEGFTMRAGGGLVSKSSRIITAAATPDAGDILVASRADSAMMAGYWKRGGHGLPGLADRALVEDLQSPERIASSLEFLSQAERPTEAVVAAWLRSVIHHNRYTRSVEIPLLRTVIGVAVIPNDDRLGTDSLQVVCATVDPVYHAWLTGHHAAVDDFLNKLYKHPATARGRLEERRTAGHRSATVWFSLDSGSGGLKMLHDAALKGHMSEQRWIRFDDVEVTLRGDSVRVIPSPGPGLAAGISQALLQSLASYRYRPTEADLEQSLARYATVDLRIDPRVEAAALRLVGMMEGAEPGRDLPQP</sequence>
<name>A0ABT3J5C6_9RHOB</name>
<proteinExistence type="predicted"/>
<reference evidence="1 2" key="1">
    <citation type="submission" date="2022-10" db="EMBL/GenBank/DDBJ databases">
        <title>Defluviimonas sp. CAU 1641 isolated from mud.</title>
        <authorList>
            <person name="Kim W."/>
        </authorList>
    </citation>
    <scope>NUCLEOTIDE SEQUENCE [LARGE SCALE GENOMIC DNA]</scope>
    <source>
        <strain evidence="1 2">CAU 1641</strain>
    </source>
</reference>
<accession>A0ABT3J5C6</accession>
<gene>
    <name evidence="1" type="ORF">OM960_15045</name>
</gene>
<evidence type="ECO:0000313" key="2">
    <source>
        <dbReference type="Proteomes" id="UP001207582"/>
    </source>
</evidence>
<dbReference type="EMBL" id="JAPDOG010000014">
    <property type="protein sequence ID" value="MCW3782901.1"/>
    <property type="molecule type" value="Genomic_DNA"/>
</dbReference>
<protein>
    <submittedName>
        <fullName evidence="1">Uncharacterized protein</fullName>
    </submittedName>
</protein>
<evidence type="ECO:0000313" key="1">
    <source>
        <dbReference type="EMBL" id="MCW3782901.1"/>
    </source>
</evidence>
<organism evidence="1 2">
    <name type="scientific">Defluviimonas salinarum</name>
    <dbReference type="NCBI Taxonomy" id="2992147"/>
    <lineage>
        <taxon>Bacteria</taxon>
        <taxon>Pseudomonadati</taxon>
        <taxon>Pseudomonadota</taxon>
        <taxon>Alphaproteobacteria</taxon>
        <taxon>Rhodobacterales</taxon>
        <taxon>Paracoccaceae</taxon>
        <taxon>Albidovulum</taxon>
    </lineage>
</organism>